<dbReference type="PATRIC" id="fig|879567.3.peg.2336"/>
<protein>
    <submittedName>
        <fullName evidence="6">Transcriptional regulator, LysR family</fullName>
    </submittedName>
</protein>
<dbReference type="InterPro" id="IPR036388">
    <property type="entry name" value="WH-like_DNA-bd_sf"/>
</dbReference>
<comment type="similarity">
    <text evidence="1">Belongs to the LysR transcriptional regulatory family.</text>
</comment>
<dbReference type="KEGG" id="dpi:BN4_12190"/>
<dbReference type="PANTHER" id="PTHR30126:SF40">
    <property type="entry name" value="HTH-TYPE TRANSCRIPTIONAL REGULATOR GLTR"/>
    <property type="match status" value="1"/>
</dbReference>
<evidence type="ECO:0000256" key="3">
    <source>
        <dbReference type="ARBA" id="ARBA00023125"/>
    </source>
</evidence>
<dbReference type="SUPFAM" id="SSF53850">
    <property type="entry name" value="Periplasmic binding protein-like II"/>
    <property type="match status" value="1"/>
</dbReference>
<dbReference type="PROSITE" id="PS50931">
    <property type="entry name" value="HTH_LYSR"/>
    <property type="match status" value="1"/>
</dbReference>
<sequence length="296" mass="32297">MELYQLKSFRAVAEAGNLTKASARIHASQPAVSAHIKALEEELGLPLFVRTPHGMQLTEMGQGLKIKADSILQAADDMLNQAKIYRQELTGDLVIALNTDTDFLRIAQLVTTLSVAHPKLRLKLFQSMSADILRDVRDRRIDAGFSFYDNPYPEVVAVALKKIPARIIAPLAWAEQVDGKSIEELAAMPWVKPNDECPFMKVIDELFAGTGVSLSDSIEADSESVIRELVAAGKGLSIIKESDAEAMCRSGQAVICETGPELSLTLFFLTPKSRATDPLIRAMTESVVSVWAGEEG</sequence>
<dbReference type="EMBL" id="FO203427">
    <property type="protein sequence ID" value="CCH49425.1"/>
    <property type="molecule type" value="Genomic_DNA"/>
</dbReference>
<dbReference type="HOGENOM" id="CLU_039613_6_1_7"/>
<keyword evidence="4" id="KW-0804">Transcription</keyword>
<reference evidence="6 7" key="1">
    <citation type="journal article" date="2013" name="PLoS ONE">
        <title>The first genomic and proteomic characterization of a deep-sea sulfate reducer: insights into the piezophilic lifestyle of Desulfovibrio piezophilus.</title>
        <authorList>
            <person name="Pradel N."/>
            <person name="Ji B."/>
            <person name="Gimenez G."/>
            <person name="Talla E."/>
            <person name="Lenoble P."/>
            <person name="Garel M."/>
            <person name="Tamburini C."/>
            <person name="Fourquet P."/>
            <person name="Lebrun R."/>
            <person name="Bertin P."/>
            <person name="Denis Y."/>
            <person name="Pophillat M."/>
            <person name="Barbe V."/>
            <person name="Ollivier B."/>
            <person name="Dolla A."/>
        </authorList>
    </citation>
    <scope>NUCLEOTIDE SEQUENCE [LARGE SCALE GENOMIC DNA]</scope>
    <source>
        <strain evidence="7">DSM 10523 / SB164P1</strain>
    </source>
</reference>
<keyword evidence="7" id="KW-1185">Reference proteome</keyword>
<dbReference type="PRINTS" id="PR00039">
    <property type="entry name" value="HTHLYSR"/>
</dbReference>
<dbReference type="STRING" id="1322246.BN4_12190"/>
<evidence type="ECO:0000256" key="4">
    <source>
        <dbReference type="ARBA" id="ARBA00023163"/>
    </source>
</evidence>
<dbReference type="Pfam" id="PF03466">
    <property type="entry name" value="LysR_substrate"/>
    <property type="match status" value="1"/>
</dbReference>
<dbReference type="InterPro" id="IPR005119">
    <property type="entry name" value="LysR_subst-bd"/>
</dbReference>
<dbReference type="FunFam" id="1.10.10.10:FF:000001">
    <property type="entry name" value="LysR family transcriptional regulator"/>
    <property type="match status" value="1"/>
</dbReference>
<dbReference type="Pfam" id="PF00126">
    <property type="entry name" value="HTH_1"/>
    <property type="match status" value="1"/>
</dbReference>
<evidence type="ECO:0000313" key="6">
    <source>
        <dbReference type="EMBL" id="CCH49425.1"/>
    </source>
</evidence>
<gene>
    <name evidence="6" type="ordered locus">BN4_12190</name>
</gene>
<dbReference type="PANTHER" id="PTHR30126">
    <property type="entry name" value="HTH-TYPE TRANSCRIPTIONAL REGULATOR"/>
    <property type="match status" value="1"/>
</dbReference>
<dbReference type="BioCyc" id="DPIE1322246:BN4_RS11005-MONOMER"/>
<dbReference type="AlphaFoldDB" id="M1WMD7"/>
<evidence type="ECO:0000256" key="1">
    <source>
        <dbReference type="ARBA" id="ARBA00009437"/>
    </source>
</evidence>
<evidence type="ECO:0000313" key="7">
    <source>
        <dbReference type="Proteomes" id="UP000011724"/>
    </source>
</evidence>
<reference evidence="7" key="2">
    <citation type="journal article" date="2013" name="Stand. Genomic Sci.">
        <title>Complete genome sequence of Desulfocapsa sulfexigens, a marine deltaproteobacterium specialized in disproportionating inorganic sulfur compounds.</title>
        <authorList>
            <person name="Finster K.W."/>
            <person name="Kjeldsen K.U."/>
            <person name="Kube M."/>
            <person name="Reinhardt R."/>
            <person name="Mussmann M."/>
            <person name="Amann R."/>
            <person name="Schreiber L."/>
        </authorList>
    </citation>
    <scope>NUCLEOTIDE SEQUENCE [LARGE SCALE GENOMIC DNA]</scope>
    <source>
        <strain evidence="7">DSM 10523 / SB164P1</strain>
    </source>
</reference>
<accession>M1WMD7</accession>
<feature type="domain" description="HTH lysR-type" evidence="5">
    <location>
        <begin position="1"/>
        <end position="58"/>
    </location>
</feature>
<keyword evidence="2" id="KW-0805">Transcription regulation</keyword>
<proteinExistence type="inferred from homology"/>
<dbReference type="GO" id="GO:0003700">
    <property type="term" value="F:DNA-binding transcription factor activity"/>
    <property type="evidence" value="ECO:0007669"/>
    <property type="project" value="InterPro"/>
</dbReference>
<evidence type="ECO:0000259" key="5">
    <source>
        <dbReference type="PROSITE" id="PS50931"/>
    </source>
</evidence>
<dbReference type="Gene3D" id="1.10.10.10">
    <property type="entry name" value="Winged helix-like DNA-binding domain superfamily/Winged helix DNA-binding domain"/>
    <property type="match status" value="1"/>
</dbReference>
<dbReference type="SUPFAM" id="SSF46785">
    <property type="entry name" value="Winged helix' DNA-binding domain"/>
    <property type="match status" value="1"/>
</dbReference>
<dbReference type="InterPro" id="IPR036390">
    <property type="entry name" value="WH_DNA-bd_sf"/>
</dbReference>
<dbReference type="CDD" id="cd05466">
    <property type="entry name" value="PBP2_LTTR_substrate"/>
    <property type="match status" value="1"/>
</dbReference>
<dbReference type="eggNOG" id="COG0583">
    <property type="taxonomic scope" value="Bacteria"/>
</dbReference>
<dbReference type="RefSeq" id="WP_015415469.1">
    <property type="nucleotide sequence ID" value="NC_020409.1"/>
</dbReference>
<organism evidence="6 7">
    <name type="scientific">Pseudodesulfovibrio piezophilus (strain DSM 21447 / JCM 15486 / C1TLV30)</name>
    <name type="common">Desulfovibrio piezophilus</name>
    <dbReference type="NCBI Taxonomy" id="1322246"/>
    <lineage>
        <taxon>Bacteria</taxon>
        <taxon>Pseudomonadati</taxon>
        <taxon>Thermodesulfobacteriota</taxon>
        <taxon>Desulfovibrionia</taxon>
        <taxon>Desulfovibrionales</taxon>
        <taxon>Desulfovibrionaceae</taxon>
    </lineage>
</organism>
<dbReference type="Gene3D" id="3.40.190.290">
    <property type="match status" value="1"/>
</dbReference>
<dbReference type="InterPro" id="IPR000847">
    <property type="entry name" value="LysR_HTH_N"/>
</dbReference>
<evidence type="ECO:0000256" key="2">
    <source>
        <dbReference type="ARBA" id="ARBA00023015"/>
    </source>
</evidence>
<keyword evidence="3" id="KW-0238">DNA-binding</keyword>
<dbReference type="OrthoDB" id="5317428at2"/>
<dbReference type="GO" id="GO:0000976">
    <property type="term" value="F:transcription cis-regulatory region binding"/>
    <property type="evidence" value="ECO:0007669"/>
    <property type="project" value="TreeGrafter"/>
</dbReference>
<dbReference type="Proteomes" id="UP000011724">
    <property type="component" value="Chromosome"/>
</dbReference>
<name>M1WMD7_PSEP2</name>